<keyword evidence="8" id="KW-1185">Reference proteome</keyword>
<dbReference type="AlphaFoldDB" id="A0A7K1FRJ5"/>
<evidence type="ECO:0000256" key="3">
    <source>
        <dbReference type="ARBA" id="ARBA00022630"/>
    </source>
</evidence>
<keyword evidence="6" id="KW-0560">Oxidoreductase</keyword>
<dbReference type="Gene3D" id="3.50.50.60">
    <property type="entry name" value="FAD/NAD(P)-binding domain"/>
    <property type="match status" value="1"/>
</dbReference>
<dbReference type="InterPro" id="IPR020946">
    <property type="entry name" value="Flavin_mOase-like"/>
</dbReference>
<dbReference type="PANTHER" id="PTHR23023">
    <property type="entry name" value="DIMETHYLANILINE MONOOXYGENASE"/>
    <property type="match status" value="1"/>
</dbReference>
<organism evidence="7 8">
    <name type="scientific">Nakamurella alba</name>
    <dbReference type="NCBI Taxonomy" id="2665158"/>
    <lineage>
        <taxon>Bacteria</taxon>
        <taxon>Bacillati</taxon>
        <taxon>Actinomycetota</taxon>
        <taxon>Actinomycetes</taxon>
        <taxon>Nakamurellales</taxon>
        <taxon>Nakamurellaceae</taxon>
        <taxon>Nakamurella</taxon>
    </lineage>
</organism>
<keyword evidence="4" id="KW-0274">FAD</keyword>
<reference evidence="7 8" key="1">
    <citation type="submission" date="2019-11" db="EMBL/GenBank/DDBJ databases">
        <authorList>
            <person name="Jiang L.-Q."/>
        </authorList>
    </citation>
    <scope>NUCLEOTIDE SEQUENCE [LARGE SCALE GENOMIC DNA]</scope>
    <source>
        <strain evidence="7 8">YIM 132087</strain>
    </source>
</reference>
<dbReference type="GO" id="GO:0050660">
    <property type="term" value="F:flavin adenine dinucleotide binding"/>
    <property type="evidence" value="ECO:0007669"/>
    <property type="project" value="InterPro"/>
</dbReference>
<evidence type="ECO:0000256" key="5">
    <source>
        <dbReference type="ARBA" id="ARBA00022857"/>
    </source>
</evidence>
<evidence type="ECO:0000313" key="8">
    <source>
        <dbReference type="Proteomes" id="UP000460221"/>
    </source>
</evidence>
<accession>A0A7K1FRJ5</accession>
<dbReference type="Pfam" id="PF00743">
    <property type="entry name" value="FMO-like"/>
    <property type="match status" value="1"/>
</dbReference>
<evidence type="ECO:0000256" key="1">
    <source>
        <dbReference type="ARBA" id="ARBA00009183"/>
    </source>
</evidence>
<comment type="similarity">
    <text evidence="2">Belongs to the FAD-binding monooxygenase family.</text>
</comment>
<evidence type="ECO:0000256" key="6">
    <source>
        <dbReference type="ARBA" id="ARBA00023002"/>
    </source>
</evidence>
<dbReference type="EMBL" id="WLYK01000011">
    <property type="protein sequence ID" value="MTD16756.1"/>
    <property type="molecule type" value="Genomic_DNA"/>
</dbReference>
<dbReference type="Proteomes" id="UP000460221">
    <property type="component" value="Unassembled WGS sequence"/>
</dbReference>
<keyword evidence="3" id="KW-0285">Flavoprotein</keyword>
<comment type="similarity">
    <text evidence="1">Belongs to the FMO family.</text>
</comment>
<keyword evidence="5" id="KW-0521">NADP</keyword>
<dbReference type="SUPFAM" id="SSF51905">
    <property type="entry name" value="FAD/NAD(P)-binding domain"/>
    <property type="match status" value="2"/>
</dbReference>
<evidence type="ECO:0000313" key="7">
    <source>
        <dbReference type="EMBL" id="MTD16756.1"/>
    </source>
</evidence>
<evidence type="ECO:0000256" key="4">
    <source>
        <dbReference type="ARBA" id="ARBA00022827"/>
    </source>
</evidence>
<dbReference type="PRINTS" id="PR00370">
    <property type="entry name" value="FMOXYGENASE"/>
</dbReference>
<evidence type="ECO:0000256" key="2">
    <source>
        <dbReference type="ARBA" id="ARBA00010139"/>
    </source>
</evidence>
<dbReference type="PIRSF" id="PIRSF000332">
    <property type="entry name" value="FMO"/>
    <property type="match status" value="1"/>
</dbReference>
<dbReference type="InterPro" id="IPR036188">
    <property type="entry name" value="FAD/NAD-bd_sf"/>
</dbReference>
<dbReference type="InterPro" id="IPR000960">
    <property type="entry name" value="Flavin_mOase"/>
</dbReference>
<sequence length="454" mass="49850">MGHLADQGWTGVRRVPRLVPADDREKEPVVSTPRYCIIGAGAAGLAALRVLGAHGIDVDCFERSDRVGGHWHTDYESLHLITSRDLSGFAGDPMPPDYPVYPSRAQMVDYIESFADRHGLREKVTFGTTVTEVRPRGERGSDGWTVTTDDGTVRDYDAVLIANGHLTDPRIPAFAGEFTGHQVHSADYHDASDIQGTRVLVVGAGNSGCDLAVDAAHARLDAHVSVRSGQVFQPKALLGRPRAELRWPSWLPDTARERITRAMVRIAVGAPTSYRGLQAPLTENLNKQRPVVNSLLPYWIQHGRITARPGIERFAGRTVHFTDGSSGEFDTVLWATGFHTSLPFLDRGLLTWRDGVPLRVAGLTVPVGTENLYLIGLAAPRGPQLPVYSAQAELVARFLQHGRPVSAALAAQQTPDSRIDIIRKEWQQQMDHTHRYLDRLPAAPAPTRQQVAAR</sequence>
<dbReference type="GO" id="GO:0004499">
    <property type="term" value="F:N,N-dimethylaniline monooxygenase activity"/>
    <property type="evidence" value="ECO:0007669"/>
    <property type="project" value="InterPro"/>
</dbReference>
<proteinExistence type="inferred from homology"/>
<protein>
    <submittedName>
        <fullName evidence="7">SidA/IucD/PvdA family monooxygenase</fullName>
    </submittedName>
</protein>
<keyword evidence="7" id="KW-0503">Monooxygenase</keyword>
<dbReference type="InterPro" id="IPR050346">
    <property type="entry name" value="FMO-like"/>
</dbReference>
<comment type="caution">
    <text evidence="7">The sequence shown here is derived from an EMBL/GenBank/DDBJ whole genome shotgun (WGS) entry which is preliminary data.</text>
</comment>
<dbReference type="GO" id="GO:0050661">
    <property type="term" value="F:NADP binding"/>
    <property type="evidence" value="ECO:0007669"/>
    <property type="project" value="InterPro"/>
</dbReference>
<name>A0A7K1FRJ5_9ACTN</name>
<gene>
    <name evidence="7" type="ORF">GIS00_22725</name>
</gene>